<evidence type="ECO:0000256" key="5">
    <source>
        <dbReference type="ARBA" id="ARBA00022989"/>
    </source>
</evidence>
<evidence type="ECO:0000259" key="9">
    <source>
        <dbReference type="Pfam" id="PF01773"/>
    </source>
</evidence>
<feature type="transmembrane region" description="Helical" evidence="7">
    <location>
        <begin position="292"/>
        <end position="314"/>
    </location>
</feature>
<feature type="transmembrane region" description="Helical" evidence="7">
    <location>
        <begin position="356"/>
        <end position="373"/>
    </location>
</feature>
<proteinExistence type="inferred from homology"/>
<evidence type="ECO:0000313" key="12">
    <source>
        <dbReference type="Proteomes" id="UP000001554"/>
    </source>
</evidence>
<feature type="transmembrane region" description="Helical" evidence="7">
    <location>
        <begin position="326"/>
        <end position="344"/>
    </location>
</feature>
<dbReference type="Pfam" id="PF07670">
    <property type="entry name" value="Gate"/>
    <property type="match status" value="1"/>
</dbReference>
<reference evidence="13" key="2">
    <citation type="submission" date="2025-08" db="UniProtKB">
        <authorList>
            <consortium name="RefSeq"/>
        </authorList>
    </citation>
    <scope>IDENTIFICATION</scope>
    <source>
        <strain evidence="13">S238N-H82</strain>
        <tissue evidence="13">Testes</tissue>
    </source>
</reference>
<keyword evidence="12" id="KW-1185">Reference proteome</keyword>
<feature type="compositionally biased region" description="Basic and acidic residues" evidence="8">
    <location>
        <begin position="35"/>
        <end position="48"/>
    </location>
</feature>
<evidence type="ECO:0000256" key="4">
    <source>
        <dbReference type="ARBA" id="ARBA00022692"/>
    </source>
</evidence>
<dbReference type="GO" id="GO:0005886">
    <property type="term" value="C:plasma membrane"/>
    <property type="evidence" value="ECO:0000318"/>
    <property type="project" value="GO_Central"/>
</dbReference>
<reference evidence="12" key="1">
    <citation type="journal article" date="2020" name="Nat. Ecol. Evol.">
        <title>Deeply conserved synteny resolves early events in vertebrate evolution.</title>
        <authorList>
            <person name="Simakov O."/>
            <person name="Marletaz F."/>
            <person name="Yue J.X."/>
            <person name="O'Connell B."/>
            <person name="Jenkins J."/>
            <person name="Brandt A."/>
            <person name="Calef R."/>
            <person name="Tung C.H."/>
            <person name="Huang T.K."/>
            <person name="Schmutz J."/>
            <person name="Satoh N."/>
            <person name="Yu J.K."/>
            <person name="Putnam N.H."/>
            <person name="Green R.E."/>
            <person name="Rokhsar D.S."/>
        </authorList>
    </citation>
    <scope>NUCLEOTIDE SEQUENCE [LARGE SCALE GENOMIC DNA]</scope>
    <source>
        <strain evidence="12">S238N-H82</strain>
    </source>
</reference>
<dbReference type="InterPro" id="IPR008276">
    <property type="entry name" value="C_nuclsd_transpt"/>
</dbReference>
<dbReference type="InterPro" id="IPR002668">
    <property type="entry name" value="CNT_N_dom"/>
</dbReference>
<dbReference type="OrthoDB" id="6075923at2759"/>
<dbReference type="PANTHER" id="PTHR10590:SF22">
    <property type="entry name" value="SODIUM_NUCLEOSIDE COTRANSPORTER"/>
    <property type="match status" value="1"/>
</dbReference>
<evidence type="ECO:0000256" key="1">
    <source>
        <dbReference type="ARBA" id="ARBA00004651"/>
    </source>
</evidence>
<evidence type="ECO:0000256" key="6">
    <source>
        <dbReference type="ARBA" id="ARBA00023136"/>
    </source>
</evidence>
<dbReference type="PANTHER" id="PTHR10590">
    <property type="entry name" value="SODIUM/NUCLEOSIDE COTRANSPORTER"/>
    <property type="match status" value="1"/>
</dbReference>
<feature type="region of interest" description="Disordered" evidence="8">
    <location>
        <begin position="24"/>
        <end position="75"/>
    </location>
</feature>
<dbReference type="GO" id="GO:0005415">
    <property type="term" value="F:nucleoside:sodium symporter activity"/>
    <property type="evidence" value="ECO:0000318"/>
    <property type="project" value="GO_Central"/>
</dbReference>
<keyword evidence="5 7" id="KW-1133">Transmembrane helix</keyword>
<dbReference type="GeneID" id="118416707"/>
<accession>A0A9J7L829</accession>
<evidence type="ECO:0000256" key="8">
    <source>
        <dbReference type="SAM" id="MobiDB-lite"/>
    </source>
</evidence>
<sequence length="666" mass="71848">MKVKFQRRSSGKDAMACSYQNPALSTEDIAMEPTTKTDPESGIHDNVDRLNSSFPSSDPPSYHEEHIDDEEEEEENQNKCMKAVSMVSDGISKVLAEHEVVIRKTVYVILCLGYLAFLIAACVINFCRAFAFLVITLVVLVFVVYGLIRDRWGKAIYKSCLKPAAGCFVKVWKYAKWIVYLGILVGIGLFLGLETGKQPDQLISLVGYLGIILCLFIFSKSPGKVKWRPVLWGLSLQFVLGLFVLRTSVGYDVFRFLGDKFQGFLAFTDDGRSFVFGSGLVVTSSTANLSEITSFADLIVTAAYLLHNFVFKALPIVISFSAAMSVLYYVGLMQIVIQKIAWIMQFTLGTSGPESISAAGIIFVGMTEAPLLVRPFLPTMTKSELHAVMTGGFGTVAGSVLGAFISFGINPSHLLACSVMAAPTALAISKLVYPETERKGSKKAERLQIEVSQQRNLFEAAASGASVAVTLVSNIVGNLIVFIALLGFLNTVLSWLGVMAGIPNLTFETICSYVFMPLAYAMGVPWEDCPIVAELLGKKIFTNEFVAYLDLADIIAAKKISARSEAIATYALCGFANFSSIGIQLGGLGPIAPNRKGDLADMVLRAMITGALVSALNACLAGLLYQEATIAVLPTAAVNTTMGYLNMTTPAPPACAYAGTLLDCMC</sequence>
<feature type="transmembrane region" description="Helical" evidence="7">
    <location>
        <begin position="603"/>
        <end position="625"/>
    </location>
</feature>
<feature type="transmembrane region" description="Helical" evidence="7">
    <location>
        <begin position="385"/>
        <end position="407"/>
    </location>
</feature>
<feature type="transmembrane region" description="Helical" evidence="7">
    <location>
        <begin position="105"/>
        <end position="124"/>
    </location>
</feature>
<dbReference type="Pfam" id="PF07662">
    <property type="entry name" value="Nucleos_tra2_C"/>
    <property type="match status" value="1"/>
</dbReference>
<dbReference type="GO" id="GO:1901642">
    <property type="term" value="P:nucleoside transmembrane transport"/>
    <property type="evidence" value="ECO:0000318"/>
    <property type="project" value="GO_Central"/>
</dbReference>
<feature type="transmembrane region" description="Helical" evidence="7">
    <location>
        <begin position="567"/>
        <end position="591"/>
    </location>
</feature>
<evidence type="ECO:0000256" key="3">
    <source>
        <dbReference type="ARBA" id="ARBA00022475"/>
    </source>
</evidence>
<dbReference type="InterPro" id="IPR011657">
    <property type="entry name" value="CNT_C_dom"/>
</dbReference>
<dbReference type="InterPro" id="IPR011642">
    <property type="entry name" value="Gate_dom"/>
</dbReference>
<feature type="domain" description="Concentrative nucleoside transporter C-terminal" evidence="10">
    <location>
        <begin position="413"/>
        <end position="622"/>
    </location>
</feature>
<dbReference type="InterPro" id="IPR018270">
    <property type="entry name" value="C_nuclsd_transpt_met_bac"/>
</dbReference>
<comment type="similarity">
    <text evidence="2 7">Belongs to the concentrative nucleoside transporter (CNT) (TC 2.A.41) family.</text>
</comment>
<keyword evidence="7" id="KW-0813">Transport</keyword>
<organism evidence="12 13">
    <name type="scientific">Branchiostoma floridae</name>
    <name type="common">Florida lancelet</name>
    <name type="synonym">Amphioxus</name>
    <dbReference type="NCBI Taxonomy" id="7739"/>
    <lineage>
        <taxon>Eukaryota</taxon>
        <taxon>Metazoa</taxon>
        <taxon>Chordata</taxon>
        <taxon>Cephalochordata</taxon>
        <taxon>Leptocardii</taxon>
        <taxon>Amphioxiformes</taxon>
        <taxon>Branchiostomatidae</taxon>
        <taxon>Branchiostoma</taxon>
    </lineage>
</organism>
<keyword evidence="4 7" id="KW-0812">Transmembrane</keyword>
<evidence type="ECO:0000259" key="11">
    <source>
        <dbReference type="Pfam" id="PF07670"/>
    </source>
</evidence>
<dbReference type="AlphaFoldDB" id="A0A9J7L829"/>
<comment type="subcellular location">
    <subcellularLocation>
        <location evidence="1">Cell membrane</location>
        <topology evidence="1">Multi-pass membrane protein</topology>
    </subcellularLocation>
</comment>
<feature type="transmembrane region" description="Helical" evidence="7">
    <location>
        <begin position="177"/>
        <end position="195"/>
    </location>
</feature>
<dbReference type="NCBIfam" id="TIGR00804">
    <property type="entry name" value="nupC"/>
    <property type="match status" value="1"/>
</dbReference>
<feature type="transmembrane region" description="Helical" evidence="7">
    <location>
        <begin position="201"/>
        <end position="218"/>
    </location>
</feature>
<evidence type="ECO:0000259" key="10">
    <source>
        <dbReference type="Pfam" id="PF07662"/>
    </source>
</evidence>
<feature type="transmembrane region" description="Helical" evidence="7">
    <location>
        <begin position="230"/>
        <end position="249"/>
    </location>
</feature>
<dbReference type="Proteomes" id="UP000001554">
    <property type="component" value="Chromosome 5"/>
</dbReference>
<feature type="domain" description="Concentrative nucleoside transporter N-terminal" evidence="9">
    <location>
        <begin position="206"/>
        <end position="278"/>
    </location>
</feature>
<keyword evidence="6 7" id="KW-0472">Membrane</keyword>
<keyword evidence="3" id="KW-1003">Cell membrane</keyword>
<evidence type="ECO:0000256" key="2">
    <source>
        <dbReference type="ARBA" id="ARBA00009033"/>
    </source>
</evidence>
<dbReference type="RefSeq" id="XP_035677802.1">
    <property type="nucleotide sequence ID" value="XM_035821909.1"/>
</dbReference>
<gene>
    <name evidence="13" type="primary">LOC118416707</name>
</gene>
<feature type="domain" description="Nucleoside transporter/FeoB GTPase Gate" evidence="11">
    <location>
        <begin position="310"/>
        <end position="408"/>
    </location>
</feature>
<protein>
    <recommendedName>
        <fullName evidence="7">Sodium/nucleoside cotransporter</fullName>
    </recommendedName>
</protein>
<feature type="transmembrane region" description="Helical" evidence="7">
    <location>
        <begin position="130"/>
        <end position="148"/>
    </location>
</feature>
<evidence type="ECO:0000313" key="13">
    <source>
        <dbReference type="RefSeq" id="XP_035677802.1"/>
    </source>
</evidence>
<dbReference type="KEGG" id="bfo:118416707"/>
<dbReference type="Pfam" id="PF01773">
    <property type="entry name" value="Nucleos_tra2_N"/>
    <property type="match status" value="1"/>
</dbReference>
<dbReference type="OMA" id="AMMGVDM"/>
<evidence type="ECO:0000256" key="7">
    <source>
        <dbReference type="RuleBase" id="RU362018"/>
    </source>
</evidence>
<feature type="transmembrane region" description="Helical" evidence="7">
    <location>
        <begin position="465"/>
        <end position="489"/>
    </location>
</feature>
<name>A0A9J7L829_BRAFL</name>